<feature type="non-terminal residue" evidence="2">
    <location>
        <position position="279"/>
    </location>
</feature>
<reference evidence="3" key="1">
    <citation type="journal article" date="2012" name="Nat. Genet.">
        <title>Lifestyle transitions in plant pathogenic Colletotrichum fungi deciphered by genome and transcriptome analyses.</title>
        <authorList>
            <person name="O'Connell R.J."/>
            <person name="Thon M.R."/>
            <person name="Hacquard S."/>
            <person name="Amyotte S.G."/>
            <person name="Kleemann J."/>
            <person name="Torres M.F."/>
            <person name="Damm U."/>
            <person name="Buiate E.A."/>
            <person name="Epstein L."/>
            <person name="Alkan N."/>
            <person name="Altmueller J."/>
            <person name="Alvarado-Balderrama L."/>
            <person name="Bauser C.A."/>
            <person name="Becker C."/>
            <person name="Birren B.W."/>
            <person name="Chen Z."/>
            <person name="Choi J."/>
            <person name="Crouch J.A."/>
            <person name="Duvick J.P."/>
            <person name="Farman M.A."/>
            <person name="Gan P."/>
            <person name="Heiman D."/>
            <person name="Henrissat B."/>
            <person name="Howard R.J."/>
            <person name="Kabbage M."/>
            <person name="Koch C."/>
            <person name="Kracher B."/>
            <person name="Kubo Y."/>
            <person name="Law A.D."/>
            <person name="Lebrun M.-H."/>
            <person name="Lee Y.-H."/>
            <person name="Miyara I."/>
            <person name="Moore N."/>
            <person name="Neumann U."/>
            <person name="Nordstroem K."/>
            <person name="Panaccione D.G."/>
            <person name="Panstruga R."/>
            <person name="Place M."/>
            <person name="Proctor R.H."/>
            <person name="Prusky D."/>
            <person name="Rech G."/>
            <person name="Reinhardt R."/>
            <person name="Rollins J.A."/>
            <person name="Rounsley S."/>
            <person name="Schardl C.L."/>
            <person name="Schwartz D.C."/>
            <person name="Shenoy N."/>
            <person name="Shirasu K."/>
            <person name="Sikhakolli U.R."/>
            <person name="Stueber K."/>
            <person name="Sukno S.A."/>
            <person name="Sweigard J.A."/>
            <person name="Takano Y."/>
            <person name="Takahara H."/>
            <person name="Trail F."/>
            <person name="van der Does H.C."/>
            <person name="Voll L.M."/>
            <person name="Will I."/>
            <person name="Young S."/>
            <person name="Zeng Q."/>
            <person name="Zhang J."/>
            <person name="Zhou S."/>
            <person name="Dickman M.B."/>
            <person name="Schulze-Lefert P."/>
            <person name="Ver Loren van Themaat E."/>
            <person name="Ma L.-J."/>
            <person name="Vaillancourt L.J."/>
        </authorList>
    </citation>
    <scope>NUCLEOTIDE SEQUENCE [LARGE SCALE GENOMIC DNA]</scope>
    <source>
        <strain evidence="3">IMI 349063</strain>
    </source>
</reference>
<dbReference type="eggNOG" id="KOG1913">
    <property type="taxonomic scope" value="Eukaryota"/>
</dbReference>
<dbReference type="EMBL" id="CACQ02007284">
    <property type="protein sequence ID" value="CCF44919.1"/>
    <property type="molecule type" value="Genomic_DNA"/>
</dbReference>
<dbReference type="VEuPathDB" id="FungiDB:CH63R_04192"/>
<dbReference type="AlphaFoldDB" id="H1VXF7"/>
<feature type="compositionally biased region" description="Basic and acidic residues" evidence="1">
    <location>
        <begin position="230"/>
        <end position="244"/>
    </location>
</feature>
<gene>
    <name evidence="2" type="ORF">CH063_14167</name>
</gene>
<dbReference type="Proteomes" id="UP000007174">
    <property type="component" value="Unassembled WGS sequence"/>
</dbReference>
<feature type="region of interest" description="Disordered" evidence="1">
    <location>
        <begin position="167"/>
        <end position="279"/>
    </location>
</feature>
<dbReference type="HOGENOM" id="CLU_999456_0_0_1"/>
<feature type="region of interest" description="Disordered" evidence="1">
    <location>
        <begin position="1"/>
        <end position="152"/>
    </location>
</feature>
<evidence type="ECO:0000256" key="1">
    <source>
        <dbReference type="SAM" id="MobiDB-lite"/>
    </source>
</evidence>
<proteinExistence type="predicted"/>
<protein>
    <submittedName>
        <fullName evidence="2">Uncharacterized protein</fullName>
    </submittedName>
</protein>
<name>H1VXF7_COLHI</name>
<dbReference type="STRING" id="759273.H1VXF7"/>
<evidence type="ECO:0000313" key="2">
    <source>
        <dbReference type="EMBL" id="CCF44919.1"/>
    </source>
</evidence>
<organism evidence="2 3">
    <name type="scientific">Colletotrichum higginsianum (strain IMI 349063)</name>
    <name type="common">Crucifer anthracnose fungus</name>
    <dbReference type="NCBI Taxonomy" id="759273"/>
    <lineage>
        <taxon>Eukaryota</taxon>
        <taxon>Fungi</taxon>
        <taxon>Dikarya</taxon>
        <taxon>Ascomycota</taxon>
        <taxon>Pezizomycotina</taxon>
        <taxon>Sordariomycetes</taxon>
        <taxon>Hypocreomycetidae</taxon>
        <taxon>Glomerellales</taxon>
        <taxon>Glomerellaceae</taxon>
        <taxon>Colletotrichum</taxon>
        <taxon>Colletotrichum destructivum species complex</taxon>
    </lineage>
</organism>
<evidence type="ECO:0000313" key="3">
    <source>
        <dbReference type="Proteomes" id="UP000007174"/>
    </source>
</evidence>
<sequence>MSSETANASWHPAFMPNDAGGDATSRANLDASQPPALAPTQVAQDAEPLMPTQQVNQLEEEPGQETSPWLAEAPEEDATDDWPVFDREVIDVPVESDAATEEVADMNATAEPGPASPSPLPQASEGAAPEPRTVAEGSKPAAPVLGHTSNNSFTRTVSHEFNWDDDHDAEWTLPRTDTDPFKFMPPSDRTNSFPPVPPVSGASTTAPVPGTEQPLPSNQAEDLINEIESAPEHFDTGAREEMNHDATGFDGGFGDDEPRDDEQHYVGRDATFTEEEENL</sequence>
<accession>H1VXF7</accession>